<evidence type="ECO:0000313" key="2">
    <source>
        <dbReference type="EMBL" id="CAK0813254.1"/>
    </source>
</evidence>
<sequence>MIDNGMFAKMEERTPTAISHPDVCHAHSSSSHSTLHSGGEPFPRAPPVAVKKTVAILTAPRSSQPNKTTLTDLVIVMFRTNTDMTRQRIHISQQNTTEA</sequence>
<gene>
    <name evidence="2" type="ORF">PCOR1329_LOCUS17255</name>
</gene>
<accession>A0ABN9RA35</accession>
<comment type="caution">
    <text evidence="2">The sequence shown here is derived from an EMBL/GenBank/DDBJ whole genome shotgun (WGS) entry which is preliminary data.</text>
</comment>
<evidence type="ECO:0000313" key="3">
    <source>
        <dbReference type="Proteomes" id="UP001189429"/>
    </source>
</evidence>
<proteinExistence type="predicted"/>
<reference evidence="2" key="1">
    <citation type="submission" date="2023-10" db="EMBL/GenBank/DDBJ databases">
        <authorList>
            <person name="Chen Y."/>
            <person name="Shah S."/>
            <person name="Dougan E. K."/>
            <person name="Thang M."/>
            <person name="Chan C."/>
        </authorList>
    </citation>
    <scope>NUCLEOTIDE SEQUENCE [LARGE SCALE GENOMIC DNA]</scope>
</reference>
<feature type="compositionally biased region" description="Low complexity" evidence="1">
    <location>
        <begin position="26"/>
        <end position="37"/>
    </location>
</feature>
<keyword evidence="3" id="KW-1185">Reference proteome</keyword>
<name>A0ABN9RA35_9DINO</name>
<dbReference type="EMBL" id="CAUYUJ010005335">
    <property type="protein sequence ID" value="CAK0813254.1"/>
    <property type="molecule type" value="Genomic_DNA"/>
</dbReference>
<dbReference type="Proteomes" id="UP001189429">
    <property type="component" value="Unassembled WGS sequence"/>
</dbReference>
<protein>
    <submittedName>
        <fullName evidence="2">Uncharacterized protein</fullName>
    </submittedName>
</protein>
<feature type="region of interest" description="Disordered" evidence="1">
    <location>
        <begin position="18"/>
        <end position="46"/>
    </location>
</feature>
<evidence type="ECO:0000256" key="1">
    <source>
        <dbReference type="SAM" id="MobiDB-lite"/>
    </source>
</evidence>
<organism evidence="2 3">
    <name type="scientific">Prorocentrum cordatum</name>
    <dbReference type="NCBI Taxonomy" id="2364126"/>
    <lineage>
        <taxon>Eukaryota</taxon>
        <taxon>Sar</taxon>
        <taxon>Alveolata</taxon>
        <taxon>Dinophyceae</taxon>
        <taxon>Prorocentrales</taxon>
        <taxon>Prorocentraceae</taxon>
        <taxon>Prorocentrum</taxon>
    </lineage>
</organism>